<feature type="region of interest" description="Disordered" evidence="1">
    <location>
        <begin position="98"/>
        <end position="135"/>
    </location>
</feature>
<feature type="compositionally biased region" description="Acidic residues" evidence="1">
    <location>
        <begin position="266"/>
        <end position="283"/>
    </location>
</feature>
<feature type="domain" description="DNA helicase Pif1-like 2B" evidence="2">
    <location>
        <begin position="470"/>
        <end position="500"/>
    </location>
</feature>
<feature type="compositionally biased region" description="Low complexity" evidence="1">
    <location>
        <begin position="119"/>
        <end position="133"/>
    </location>
</feature>
<evidence type="ECO:0000313" key="3">
    <source>
        <dbReference type="EMBL" id="KAF1948550.1"/>
    </source>
</evidence>
<dbReference type="PANTHER" id="PTHR45786:SF74">
    <property type="entry name" value="ATP-DEPENDENT DNA HELICASE"/>
    <property type="match status" value="1"/>
</dbReference>
<gene>
    <name evidence="3" type="ORF">CC80DRAFT_599602</name>
</gene>
<keyword evidence="4" id="KW-1185">Reference proteome</keyword>
<feature type="region of interest" description="Disordered" evidence="1">
    <location>
        <begin position="259"/>
        <end position="294"/>
    </location>
</feature>
<dbReference type="EMBL" id="ML977055">
    <property type="protein sequence ID" value="KAF1948550.1"/>
    <property type="molecule type" value="Genomic_DNA"/>
</dbReference>
<dbReference type="AlphaFoldDB" id="A0A6A5T8I9"/>
<dbReference type="Proteomes" id="UP000800035">
    <property type="component" value="Unassembled WGS sequence"/>
</dbReference>
<dbReference type="PANTHER" id="PTHR45786">
    <property type="entry name" value="DNA BINDING PROTEIN-LIKE"/>
    <property type="match status" value="1"/>
</dbReference>
<organism evidence="3 4">
    <name type="scientific">Byssothecium circinans</name>
    <dbReference type="NCBI Taxonomy" id="147558"/>
    <lineage>
        <taxon>Eukaryota</taxon>
        <taxon>Fungi</taxon>
        <taxon>Dikarya</taxon>
        <taxon>Ascomycota</taxon>
        <taxon>Pezizomycotina</taxon>
        <taxon>Dothideomycetes</taxon>
        <taxon>Pleosporomycetidae</taxon>
        <taxon>Pleosporales</taxon>
        <taxon>Massarineae</taxon>
        <taxon>Massarinaceae</taxon>
        <taxon>Byssothecium</taxon>
    </lineage>
</organism>
<reference evidence="3" key="1">
    <citation type="journal article" date="2020" name="Stud. Mycol.">
        <title>101 Dothideomycetes genomes: a test case for predicting lifestyles and emergence of pathogens.</title>
        <authorList>
            <person name="Haridas S."/>
            <person name="Albert R."/>
            <person name="Binder M."/>
            <person name="Bloem J."/>
            <person name="Labutti K."/>
            <person name="Salamov A."/>
            <person name="Andreopoulos B."/>
            <person name="Baker S."/>
            <person name="Barry K."/>
            <person name="Bills G."/>
            <person name="Bluhm B."/>
            <person name="Cannon C."/>
            <person name="Castanera R."/>
            <person name="Culley D."/>
            <person name="Daum C."/>
            <person name="Ezra D."/>
            <person name="Gonzalez J."/>
            <person name="Henrissat B."/>
            <person name="Kuo A."/>
            <person name="Liang C."/>
            <person name="Lipzen A."/>
            <person name="Lutzoni F."/>
            <person name="Magnuson J."/>
            <person name="Mondo S."/>
            <person name="Nolan M."/>
            <person name="Ohm R."/>
            <person name="Pangilinan J."/>
            <person name="Park H.-J."/>
            <person name="Ramirez L."/>
            <person name="Alfaro M."/>
            <person name="Sun H."/>
            <person name="Tritt A."/>
            <person name="Yoshinaga Y."/>
            <person name="Zwiers L.-H."/>
            <person name="Turgeon B."/>
            <person name="Goodwin S."/>
            <person name="Spatafora J."/>
            <person name="Crous P."/>
            <person name="Grigoriev I."/>
        </authorList>
    </citation>
    <scope>NUCLEOTIDE SEQUENCE</scope>
    <source>
        <strain evidence="3">CBS 675.92</strain>
    </source>
</reference>
<feature type="region of interest" description="Disordered" evidence="1">
    <location>
        <begin position="25"/>
        <end position="63"/>
    </location>
</feature>
<proteinExistence type="predicted"/>
<name>A0A6A5T8I9_9PLEO</name>
<sequence>MPPCGKRSARMNQLIRGQWAAVSAAAGRDELHDAAGPSCKNGTVGQVFGDADDDDDDGDDDGTAAAAVAATARDRGVEVESEACLMLSKAMCKLGKWERREEEDLQQTSPRRRRPPAAPTSAPVSAPAPAAVRGGEDTSVLNAELNNIGDVLEELDELEDIGGSPEEPRVHDRIEKVRPGQGIAKEPLDPNLDYRHILGRADVPCADVPCAHCDALHWKEERISGSSLRNPRLSCCAQSSIVVPLSTAEHPKGLWRLLNPSHEYDAGDDEDEEADEDGDSDEPPEARRARRARESKEFRRRIRHYNNAFSFVSLLADVYQRLAAQTGGSYPFKAHGAMYHTVGALNAEEGTLPAFAQLYIFDGEEEQLKRRTHAFQDLDPDVTRKTQSILHRTHPYARALMSNAQRLRNDRSVVLRLGIVEAASTDPRRYNKPAHEASVHILDAVPSQLHSPLSVDPQPPEFEPHPVKILNALISADMPPHRLNLKVGAVIILLRNLDPEVFSHGQLYVALSRVTSPAGIRLCVPDAPAAQEKGRIKNVVFSEVFR</sequence>
<dbReference type="Pfam" id="PF21530">
    <property type="entry name" value="Pif1_2B_dom"/>
    <property type="match status" value="1"/>
</dbReference>
<evidence type="ECO:0000256" key="1">
    <source>
        <dbReference type="SAM" id="MobiDB-lite"/>
    </source>
</evidence>
<evidence type="ECO:0000259" key="2">
    <source>
        <dbReference type="Pfam" id="PF21530"/>
    </source>
</evidence>
<protein>
    <recommendedName>
        <fullName evidence="2">DNA helicase Pif1-like 2B domain-containing protein</fullName>
    </recommendedName>
</protein>
<feature type="compositionally biased region" description="Basic and acidic residues" evidence="1">
    <location>
        <begin position="284"/>
        <end position="294"/>
    </location>
</feature>
<evidence type="ECO:0000313" key="4">
    <source>
        <dbReference type="Proteomes" id="UP000800035"/>
    </source>
</evidence>
<dbReference type="OrthoDB" id="3691720at2759"/>
<dbReference type="InterPro" id="IPR049163">
    <property type="entry name" value="Pif1-like_2B_dom"/>
</dbReference>
<feature type="compositionally biased region" description="Acidic residues" evidence="1">
    <location>
        <begin position="50"/>
        <end position="62"/>
    </location>
</feature>
<accession>A0A6A5T8I9</accession>